<feature type="transmembrane region" description="Helical" evidence="1">
    <location>
        <begin position="249"/>
        <end position="270"/>
    </location>
</feature>
<reference evidence="2" key="1">
    <citation type="submission" date="2018-04" db="EMBL/GenBank/DDBJ databases">
        <title>Whole genome sequencing of Hypsizygus marmoreus.</title>
        <authorList>
            <person name="Choi I.-G."/>
            <person name="Min B."/>
            <person name="Kim J.-G."/>
            <person name="Kim S."/>
            <person name="Oh Y.-L."/>
            <person name="Kong W.-S."/>
            <person name="Park H."/>
            <person name="Jeong J."/>
            <person name="Song E.-S."/>
        </authorList>
    </citation>
    <scope>NUCLEOTIDE SEQUENCE [LARGE SCALE GENOMIC DNA]</scope>
    <source>
        <strain evidence="2">51987-8</strain>
    </source>
</reference>
<comment type="caution">
    <text evidence="2">The sequence shown here is derived from an EMBL/GenBank/DDBJ whole genome shotgun (WGS) entry which is preliminary data.</text>
</comment>
<accession>A0A369JVZ6</accession>
<evidence type="ECO:0000313" key="2">
    <source>
        <dbReference type="EMBL" id="RDB26509.1"/>
    </source>
</evidence>
<gene>
    <name evidence="2" type="ORF">Hypma_005664</name>
</gene>
<feature type="transmembrane region" description="Helical" evidence="1">
    <location>
        <begin position="222"/>
        <end position="243"/>
    </location>
</feature>
<dbReference type="InParanoid" id="A0A369JVZ6"/>
<feature type="transmembrane region" description="Helical" evidence="1">
    <location>
        <begin position="184"/>
        <end position="201"/>
    </location>
</feature>
<dbReference type="AlphaFoldDB" id="A0A369JVZ6"/>
<organism evidence="2 3">
    <name type="scientific">Hypsizygus marmoreus</name>
    <name type="common">White beech mushroom</name>
    <name type="synonym">Agaricus marmoreus</name>
    <dbReference type="NCBI Taxonomy" id="39966"/>
    <lineage>
        <taxon>Eukaryota</taxon>
        <taxon>Fungi</taxon>
        <taxon>Dikarya</taxon>
        <taxon>Basidiomycota</taxon>
        <taxon>Agaricomycotina</taxon>
        <taxon>Agaricomycetes</taxon>
        <taxon>Agaricomycetidae</taxon>
        <taxon>Agaricales</taxon>
        <taxon>Tricholomatineae</taxon>
        <taxon>Lyophyllaceae</taxon>
        <taxon>Hypsizygus</taxon>
    </lineage>
</organism>
<evidence type="ECO:0000313" key="3">
    <source>
        <dbReference type="Proteomes" id="UP000076154"/>
    </source>
</evidence>
<dbReference type="EMBL" id="LUEZ02000029">
    <property type="protein sequence ID" value="RDB26509.1"/>
    <property type="molecule type" value="Genomic_DNA"/>
</dbReference>
<keyword evidence="3" id="KW-1185">Reference proteome</keyword>
<evidence type="ECO:0000256" key="1">
    <source>
        <dbReference type="SAM" id="Phobius"/>
    </source>
</evidence>
<name>A0A369JVZ6_HYPMA</name>
<proteinExistence type="predicted"/>
<keyword evidence="1" id="KW-0472">Membrane</keyword>
<keyword evidence="1" id="KW-0812">Transmembrane</keyword>
<dbReference type="Proteomes" id="UP000076154">
    <property type="component" value="Unassembled WGS sequence"/>
</dbReference>
<keyword evidence="1" id="KW-1133">Transmembrane helix</keyword>
<sequence length="289" mass="31996">MKSLSSLAPTPSLSKIPFELLAVIQKDLDSPDIAGPRKACKHIALATYDRAICSNVLACVCLMRGISHDFEPLYLPSRICCNSLNQPCASGRSVAVFEAEYIEVHLIPTRFPDACASRNITRFMSQAVYCQYNGDAALAHPAPIRKPRRSPRTKLKDYIHNRIFLSESTGLHRHSMLSCIGSEAALWLFPINFVHLCFLVLRKDVCISEPASINCLSDGNSIMVTRFVFLLSLIVTAVFLRNIPDMFHLASRFTSLLMGSMTATAFVAIMRPTRTLTVGREQSGSPKCV</sequence>
<protein>
    <submittedName>
        <fullName evidence="2">Uncharacterized protein</fullName>
    </submittedName>
</protein>